<dbReference type="EMBL" id="LHYK01000013">
    <property type="protein sequence ID" value="KXB08078.1"/>
    <property type="molecule type" value="Genomic_DNA"/>
</dbReference>
<dbReference type="Proteomes" id="UP000070256">
    <property type="component" value="Unassembled WGS sequence"/>
</dbReference>
<accession>A0A133VNR8</accession>
<protein>
    <submittedName>
        <fullName evidence="1">Uncharacterized protein</fullName>
    </submittedName>
</protein>
<reference evidence="1 2" key="1">
    <citation type="journal article" date="2016" name="Sci. Rep.">
        <title>Metabolic traits of an uncultured archaeal lineage -MSBL1- from brine pools of the Red Sea.</title>
        <authorList>
            <person name="Mwirichia R."/>
            <person name="Alam I."/>
            <person name="Rashid M."/>
            <person name="Vinu M."/>
            <person name="Ba-Alawi W."/>
            <person name="Anthony Kamau A."/>
            <person name="Kamanda Ngugi D."/>
            <person name="Goker M."/>
            <person name="Klenk H.P."/>
            <person name="Bajic V."/>
            <person name="Stingl U."/>
        </authorList>
    </citation>
    <scope>NUCLEOTIDE SEQUENCE [LARGE SCALE GENOMIC DNA]</scope>
    <source>
        <strain evidence="1">SCGC-AAA385D11</strain>
    </source>
</reference>
<proteinExistence type="predicted"/>
<name>A0A133VNR8_9EURY</name>
<dbReference type="AlphaFoldDB" id="A0A133VNR8"/>
<gene>
    <name evidence="1" type="ORF">AKJ58_01005</name>
</gene>
<organism evidence="1 2">
    <name type="scientific">candidate division MSBL1 archaeon SCGC-AAA385D11</name>
    <dbReference type="NCBI Taxonomy" id="1698286"/>
    <lineage>
        <taxon>Archaea</taxon>
        <taxon>Methanobacteriati</taxon>
        <taxon>Methanobacteriota</taxon>
        <taxon>candidate division MSBL1</taxon>
    </lineage>
</organism>
<evidence type="ECO:0000313" key="2">
    <source>
        <dbReference type="Proteomes" id="UP000070256"/>
    </source>
</evidence>
<comment type="caution">
    <text evidence="1">The sequence shown here is derived from an EMBL/GenBank/DDBJ whole genome shotgun (WGS) entry which is preliminary data.</text>
</comment>
<evidence type="ECO:0000313" key="1">
    <source>
        <dbReference type="EMBL" id="KXB08078.1"/>
    </source>
</evidence>
<keyword evidence="2" id="KW-1185">Reference proteome</keyword>
<sequence length="79" mass="9154">MKTKVKKRFSPLERFAIGVIEEKFEKLAEGCEHRFFDNRGKANCRYHPSSVGYCRAEFCPRLTDLQSQDSQKTNKPNGV</sequence>